<evidence type="ECO:0000256" key="2">
    <source>
        <dbReference type="SAM" id="SignalP"/>
    </source>
</evidence>
<dbReference type="Proteomes" id="UP001165082">
    <property type="component" value="Unassembled WGS sequence"/>
</dbReference>
<evidence type="ECO:0000256" key="1">
    <source>
        <dbReference type="SAM" id="MobiDB-lite"/>
    </source>
</evidence>
<feature type="chain" id="PRO_5040837596" description="Methyltransferase type 11 domain-containing protein" evidence="2">
    <location>
        <begin position="22"/>
        <end position="344"/>
    </location>
</feature>
<reference evidence="4" key="1">
    <citation type="submission" date="2022-07" db="EMBL/GenBank/DDBJ databases">
        <title>Genome analysis of Parmales, a sister group of diatoms, reveals the evolutionary specialization of diatoms from phago-mixotrophs to photoautotrophs.</title>
        <authorList>
            <person name="Ban H."/>
            <person name="Sato S."/>
            <person name="Yoshikawa S."/>
            <person name="Kazumasa Y."/>
            <person name="Nakamura Y."/>
            <person name="Ichinomiya M."/>
            <person name="Saitoh K."/>
            <person name="Sato N."/>
            <person name="Blanc-Mathieu R."/>
            <person name="Endo H."/>
            <person name="Kuwata A."/>
            <person name="Ogata H."/>
        </authorList>
    </citation>
    <scope>NUCLEOTIDE SEQUENCE</scope>
</reference>
<name>A0A9W7DYV1_9STRA</name>
<dbReference type="GO" id="GO:0008757">
    <property type="term" value="F:S-adenosylmethionine-dependent methyltransferase activity"/>
    <property type="evidence" value="ECO:0007669"/>
    <property type="project" value="InterPro"/>
</dbReference>
<dbReference type="InterPro" id="IPR013216">
    <property type="entry name" value="Methyltransf_11"/>
</dbReference>
<dbReference type="EMBL" id="BRXZ01002343">
    <property type="protein sequence ID" value="GMH60182.1"/>
    <property type="molecule type" value="Genomic_DNA"/>
</dbReference>
<organism evidence="4 5">
    <name type="scientific">Triparma retinervis</name>
    <dbReference type="NCBI Taxonomy" id="2557542"/>
    <lineage>
        <taxon>Eukaryota</taxon>
        <taxon>Sar</taxon>
        <taxon>Stramenopiles</taxon>
        <taxon>Ochrophyta</taxon>
        <taxon>Bolidophyceae</taxon>
        <taxon>Parmales</taxon>
        <taxon>Triparmaceae</taxon>
        <taxon>Triparma</taxon>
    </lineage>
</organism>
<sequence>MSSAAAMTILLLGVLINAVSAYLGTPPPDPKITEATKRALMKTPPTVNDYKEAVLAGVHTLLSANPISDMANEADEDSPFWMKIREEEWKEQYDVKLGEAKSRKKLSSHSGVPRGMFWKPPSGVPIKGGHAPVPKEKRHAEWKKKSVREEIGIALRERVGEDCKNVIDMGCGVGISTRALAKAFSTPSNTVIGLDTSPQMLQMAKLQTKYNRALSNFDSTLHKQSSGGHATPHFIRSNAEKTKFSDGAFDLVTIMYLCHEAPKLGRYKIFREARRLLKPGGTLCVVDISPEYSPSESMLAGEPYVLEYQENIHSQIETITGFEDREYKVVVPGHVGMWLNTRSG</sequence>
<dbReference type="InterPro" id="IPR050508">
    <property type="entry name" value="Methyltransf_Superfamily"/>
</dbReference>
<proteinExistence type="predicted"/>
<evidence type="ECO:0000313" key="5">
    <source>
        <dbReference type="Proteomes" id="UP001165082"/>
    </source>
</evidence>
<dbReference type="InterPro" id="IPR029063">
    <property type="entry name" value="SAM-dependent_MTases_sf"/>
</dbReference>
<evidence type="ECO:0000259" key="3">
    <source>
        <dbReference type="Pfam" id="PF08241"/>
    </source>
</evidence>
<keyword evidence="2" id="KW-0732">Signal</keyword>
<gene>
    <name evidence="4" type="ORF">TrRE_jg12066</name>
</gene>
<protein>
    <recommendedName>
        <fullName evidence="3">Methyltransferase type 11 domain-containing protein</fullName>
    </recommendedName>
</protein>
<evidence type="ECO:0000313" key="4">
    <source>
        <dbReference type="EMBL" id="GMH60182.1"/>
    </source>
</evidence>
<feature type="region of interest" description="Disordered" evidence="1">
    <location>
        <begin position="104"/>
        <end position="140"/>
    </location>
</feature>
<dbReference type="AlphaFoldDB" id="A0A9W7DYV1"/>
<dbReference type="Pfam" id="PF08241">
    <property type="entry name" value="Methyltransf_11"/>
    <property type="match status" value="1"/>
</dbReference>
<dbReference type="PANTHER" id="PTHR42912">
    <property type="entry name" value="METHYLTRANSFERASE"/>
    <property type="match status" value="1"/>
</dbReference>
<comment type="caution">
    <text evidence="4">The sequence shown here is derived from an EMBL/GenBank/DDBJ whole genome shotgun (WGS) entry which is preliminary data.</text>
</comment>
<feature type="signal peptide" evidence="2">
    <location>
        <begin position="1"/>
        <end position="21"/>
    </location>
</feature>
<feature type="domain" description="Methyltransferase type 11" evidence="3">
    <location>
        <begin position="168"/>
        <end position="284"/>
    </location>
</feature>
<dbReference type="OrthoDB" id="2013972at2759"/>
<dbReference type="CDD" id="cd02440">
    <property type="entry name" value="AdoMet_MTases"/>
    <property type="match status" value="1"/>
</dbReference>
<keyword evidence="5" id="KW-1185">Reference proteome</keyword>
<dbReference type="SUPFAM" id="SSF53335">
    <property type="entry name" value="S-adenosyl-L-methionine-dependent methyltransferases"/>
    <property type="match status" value="1"/>
</dbReference>
<accession>A0A9W7DYV1</accession>
<dbReference type="Gene3D" id="3.40.50.150">
    <property type="entry name" value="Vaccinia Virus protein VP39"/>
    <property type="match status" value="1"/>
</dbReference>